<keyword evidence="4" id="KW-0326">Glycosidase</keyword>
<proteinExistence type="predicted"/>
<dbReference type="GO" id="GO:0030246">
    <property type="term" value="F:carbohydrate binding"/>
    <property type="evidence" value="ECO:0007669"/>
    <property type="project" value="InterPro"/>
</dbReference>
<keyword evidence="4" id="KW-0119">Carbohydrate metabolism</keyword>
<keyword evidence="2" id="KW-1133">Transmembrane helix</keyword>
<dbReference type="Pfam" id="PF00963">
    <property type="entry name" value="Cohesin"/>
    <property type="match status" value="1"/>
</dbReference>
<comment type="caution">
    <text evidence="4">The sequence shown here is derived from an EMBL/GenBank/DDBJ whole genome shotgun (WGS) entry which is preliminary data.</text>
</comment>
<evidence type="ECO:0000259" key="3">
    <source>
        <dbReference type="Pfam" id="PF00963"/>
    </source>
</evidence>
<dbReference type="Proteomes" id="UP000034081">
    <property type="component" value="Unassembled WGS sequence"/>
</dbReference>
<dbReference type="EMBL" id="LBVL01000002">
    <property type="protein sequence ID" value="KKQ85992.1"/>
    <property type="molecule type" value="Genomic_DNA"/>
</dbReference>
<dbReference type="STRING" id="1618570.UT08_C0002G0014"/>
<feature type="compositionally biased region" description="Low complexity" evidence="1">
    <location>
        <begin position="185"/>
        <end position="198"/>
    </location>
</feature>
<evidence type="ECO:0000313" key="5">
    <source>
        <dbReference type="Proteomes" id="UP000034081"/>
    </source>
</evidence>
<dbReference type="CDD" id="cd08547">
    <property type="entry name" value="Type_II_cohesin"/>
    <property type="match status" value="1"/>
</dbReference>
<feature type="compositionally biased region" description="Low complexity" evidence="1">
    <location>
        <begin position="219"/>
        <end position="248"/>
    </location>
</feature>
<keyword evidence="2" id="KW-0812">Transmembrane</keyword>
<organism evidence="4 5">
    <name type="scientific">Candidatus Woesebacteria bacterium GW2011_GWB1_38_8</name>
    <dbReference type="NCBI Taxonomy" id="1618570"/>
    <lineage>
        <taxon>Bacteria</taxon>
        <taxon>Candidatus Woeseibacteriota</taxon>
    </lineage>
</organism>
<keyword evidence="4" id="KW-0858">Xylan degradation</keyword>
<protein>
    <submittedName>
        <fullName evidence="4">Family 10 xylanase</fullName>
    </submittedName>
</protein>
<dbReference type="GO" id="GO:0045493">
    <property type="term" value="P:xylan catabolic process"/>
    <property type="evidence" value="ECO:0007669"/>
    <property type="project" value="UniProtKB-KW"/>
</dbReference>
<feature type="region of interest" description="Disordered" evidence="1">
    <location>
        <begin position="185"/>
        <end position="253"/>
    </location>
</feature>
<feature type="transmembrane region" description="Helical" evidence="2">
    <location>
        <begin position="258"/>
        <end position="280"/>
    </location>
</feature>
<dbReference type="AlphaFoldDB" id="A0A0G0L4N4"/>
<name>A0A0G0L4N4_9BACT</name>
<evidence type="ECO:0000256" key="2">
    <source>
        <dbReference type="SAM" id="Phobius"/>
    </source>
</evidence>
<dbReference type="InterPro" id="IPR002102">
    <property type="entry name" value="Cohesin_dom"/>
</dbReference>
<dbReference type="InterPro" id="IPR008965">
    <property type="entry name" value="CBM2/CBM3_carb-bd_dom_sf"/>
</dbReference>
<keyword evidence="4" id="KW-0624">Polysaccharide degradation</keyword>
<sequence length="281" mass="28773">MDKKKVIFVILTILLILGGVGAGVYLVQQSAEYREKAAPATTIAFTASNSSPLLGQNIDVNVEVNTGENNIMIAELNINFDPTRLEVLEVSPGNFFTNPATIGPRIDNTQGTIYYVLYLPTNATPKQGQGILAKISFSTKELGSATVNIAPNTIVGDTSEQGTVAEGPRNVLIGTTPLTINVLAATTPTNTPTPTTPAGVSPTAVPSPTSGIGGNGSVTPTPTRTPTSIPTTAPTQSASSSSSPTPTTEIPPIPNSGISLPTLIGVSAGVLLIALSLMLAL</sequence>
<evidence type="ECO:0000313" key="4">
    <source>
        <dbReference type="EMBL" id="KKQ85992.1"/>
    </source>
</evidence>
<keyword evidence="4" id="KW-0378">Hydrolase</keyword>
<dbReference type="SUPFAM" id="SSF49384">
    <property type="entry name" value="Carbohydrate-binding domain"/>
    <property type="match status" value="1"/>
</dbReference>
<dbReference type="Gene3D" id="2.60.40.680">
    <property type="match status" value="1"/>
</dbReference>
<accession>A0A0G0L4N4</accession>
<feature type="domain" description="Cohesin" evidence="3">
    <location>
        <begin position="54"/>
        <end position="160"/>
    </location>
</feature>
<gene>
    <name evidence="4" type="ORF">UT08_C0002G0014</name>
</gene>
<evidence type="ECO:0000256" key="1">
    <source>
        <dbReference type="SAM" id="MobiDB-lite"/>
    </source>
</evidence>
<reference evidence="4 5" key="1">
    <citation type="journal article" date="2015" name="Nature">
        <title>rRNA introns, odd ribosomes, and small enigmatic genomes across a large radiation of phyla.</title>
        <authorList>
            <person name="Brown C.T."/>
            <person name="Hug L.A."/>
            <person name="Thomas B.C."/>
            <person name="Sharon I."/>
            <person name="Castelle C.J."/>
            <person name="Singh A."/>
            <person name="Wilkins M.J."/>
            <person name="Williams K.H."/>
            <person name="Banfield J.F."/>
        </authorList>
    </citation>
    <scope>NUCLEOTIDE SEQUENCE [LARGE SCALE GENOMIC DNA]</scope>
</reference>
<dbReference type="GO" id="GO:0016798">
    <property type="term" value="F:hydrolase activity, acting on glycosyl bonds"/>
    <property type="evidence" value="ECO:0007669"/>
    <property type="project" value="UniProtKB-KW"/>
</dbReference>
<keyword evidence="2" id="KW-0472">Membrane</keyword>